<reference evidence="2 3" key="1">
    <citation type="submission" date="2013-03" db="EMBL/GenBank/DDBJ databases">
        <title>The Genome Sequence of Cladophialophora psammophila CBS 110553.</title>
        <authorList>
            <consortium name="The Broad Institute Genomics Platform"/>
            <person name="Cuomo C."/>
            <person name="de Hoog S."/>
            <person name="Gorbushina A."/>
            <person name="Walker B."/>
            <person name="Young S.K."/>
            <person name="Zeng Q."/>
            <person name="Gargeya S."/>
            <person name="Fitzgerald M."/>
            <person name="Haas B."/>
            <person name="Abouelleil A."/>
            <person name="Allen A.W."/>
            <person name="Alvarado L."/>
            <person name="Arachchi H.M."/>
            <person name="Berlin A.M."/>
            <person name="Chapman S.B."/>
            <person name="Gainer-Dewar J."/>
            <person name="Goldberg J."/>
            <person name="Griggs A."/>
            <person name="Gujja S."/>
            <person name="Hansen M."/>
            <person name="Howarth C."/>
            <person name="Imamovic A."/>
            <person name="Ireland A."/>
            <person name="Larimer J."/>
            <person name="McCowan C."/>
            <person name="Murphy C."/>
            <person name="Pearson M."/>
            <person name="Poon T.W."/>
            <person name="Priest M."/>
            <person name="Roberts A."/>
            <person name="Saif S."/>
            <person name="Shea T."/>
            <person name="Sisk P."/>
            <person name="Sykes S."/>
            <person name="Wortman J."/>
            <person name="Nusbaum C."/>
            <person name="Birren B."/>
        </authorList>
    </citation>
    <scope>NUCLEOTIDE SEQUENCE [LARGE SCALE GENOMIC DNA]</scope>
    <source>
        <strain evidence="2 3">CBS 110553</strain>
    </source>
</reference>
<dbReference type="Gene3D" id="3.90.180.10">
    <property type="entry name" value="Medium-chain alcohol dehydrogenases, catalytic domain"/>
    <property type="match status" value="1"/>
</dbReference>
<protein>
    <recommendedName>
        <fullName evidence="1">Alcohol dehydrogenase-like N-terminal domain-containing protein</fullName>
    </recommendedName>
</protein>
<evidence type="ECO:0000259" key="1">
    <source>
        <dbReference type="Pfam" id="PF08240"/>
    </source>
</evidence>
<dbReference type="AlphaFoldDB" id="W9VYT1"/>
<dbReference type="SUPFAM" id="SSF50129">
    <property type="entry name" value="GroES-like"/>
    <property type="match status" value="1"/>
</dbReference>
<proteinExistence type="predicted"/>
<dbReference type="InterPro" id="IPR051397">
    <property type="entry name" value="Zn-ADH-like_protein"/>
</dbReference>
<dbReference type="Gene3D" id="3.40.50.720">
    <property type="entry name" value="NAD(P)-binding Rossmann-like Domain"/>
    <property type="match status" value="1"/>
</dbReference>
<accession>W9VYT1</accession>
<dbReference type="InterPro" id="IPR011032">
    <property type="entry name" value="GroES-like_sf"/>
</dbReference>
<dbReference type="STRING" id="1182543.W9VYT1"/>
<dbReference type="OrthoDB" id="5407715at2759"/>
<dbReference type="eggNOG" id="KOG0023">
    <property type="taxonomic scope" value="Eukaryota"/>
</dbReference>
<dbReference type="Proteomes" id="UP000019471">
    <property type="component" value="Unassembled WGS sequence"/>
</dbReference>
<dbReference type="InterPro" id="IPR036291">
    <property type="entry name" value="NAD(P)-bd_dom_sf"/>
</dbReference>
<dbReference type="HOGENOM" id="CLU_026673_0_0_1"/>
<keyword evidence="3" id="KW-1185">Reference proteome</keyword>
<evidence type="ECO:0000313" key="3">
    <source>
        <dbReference type="Proteomes" id="UP000019471"/>
    </source>
</evidence>
<gene>
    <name evidence="2" type="ORF">A1O5_12408</name>
</gene>
<dbReference type="GO" id="GO:0005739">
    <property type="term" value="C:mitochondrion"/>
    <property type="evidence" value="ECO:0007669"/>
    <property type="project" value="TreeGrafter"/>
</dbReference>
<dbReference type="InterPro" id="IPR013154">
    <property type="entry name" value="ADH-like_N"/>
</dbReference>
<evidence type="ECO:0000313" key="2">
    <source>
        <dbReference type="EMBL" id="EXJ57850.1"/>
    </source>
</evidence>
<dbReference type="Pfam" id="PF08240">
    <property type="entry name" value="ADH_N"/>
    <property type="match status" value="1"/>
</dbReference>
<name>W9VYT1_9EURO</name>
<dbReference type="PANTHER" id="PTHR43677:SF4">
    <property type="entry name" value="QUINONE OXIDOREDUCTASE-LIKE PROTEIN 2"/>
    <property type="match status" value="1"/>
</dbReference>
<dbReference type="GeneID" id="19197094"/>
<sequence length="344" mass="37205">MASDLPCHHRALVLEAVGAGFETKKIPMPSLDAGSAIVQVLSAGVRSYHREIYNGQRHYNFPKLIVGGISAIARIAAVGPDAVALHAGQLVFADCKIHARDDPDSLFVTAIHEGMNDRSKKLITDVWRDGVFAQYAKIPLENCIPLDETKLCRQLGYTTNDLMDIKLEPGETVVVCPATGGFGGAGVQVAVAMGARVIAMGRDEEELARLSAHIKSGTPRASIETVKLTGDLETDTVALQAFGTIDAVIDFTPPFACKSTHLKSAVEDVIDYKVMALNITLKGKLMYEREDVVLFVKMLESGLFPRGKDFADVKAFAMEDWNEALDTAAEHIGIGKVVVIEPWS</sequence>
<dbReference type="GO" id="GO:0016491">
    <property type="term" value="F:oxidoreductase activity"/>
    <property type="evidence" value="ECO:0007669"/>
    <property type="project" value="TreeGrafter"/>
</dbReference>
<dbReference type="PANTHER" id="PTHR43677">
    <property type="entry name" value="SHORT-CHAIN DEHYDROGENASE/REDUCTASE"/>
    <property type="match status" value="1"/>
</dbReference>
<dbReference type="RefSeq" id="XP_007751167.1">
    <property type="nucleotide sequence ID" value="XM_007752977.1"/>
</dbReference>
<organism evidence="2 3">
    <name type="scientific">Cladophialophora psammophila CBS 110553</name>
    <dbReference type="NCBI Taxonomy" id="1182543"/>
    <lineage>
        <taxon>Eukaryota</taxon>
        <taxon>Fungi</taxon>
        <taxon>Dikarya</taxon>
        <taxon>Ascomycota</taxon>
        <taxon>Pezizomycotina</taxon>
        <taxon>Eurotiomycetes</taxon>
        <taxon>Chaetothyriomycetidae</taxon>
        <taxon>Chaetothyriales</taxon>
        <taxon>Herpotrichiellaceae</taxon>
        <taxon>Cladophialophora</taxon>
    </lineage>
</organism>
<comment type="caution">
    <text evidence="2">The sequence shown here is derived from an EMBL/GenBank/DDBJ whole genome shotgun (WGS) entry which is preliminary data.</text>
</comment>
<feature type="domain" description="Alcohol dehydrogenase-like N-terminal" evidence="1">
    <location>
        <begin position="33"/>
        <end position="147"/>
    </location>
</feature>
<dbReference type="SUPFAM" id="SSF51735">
    <property type="entry name" value="NAD(P)-binding Rossmann-fold domains"/>
    <property type="match status" value="1"/>
</dbReference>
<dbReference type="EMBL" id="AMGX01000033">
    <property type="protein sequence ID" value="EXJ57850.1"/>
    <property type="molecule type" value="Genomic_DNA"/>
</dbReference>